<proteinExistence type="predicted"/>
<dbReference type="Proteomes" id="UP000026962">
    <property type="component" value="Chromosome 10"/>
</dbReference>
<dbReference type="HOGENOM" id="CLU_2780246_0_0_1"/>
<dbReference type="Gramene" id="OPUNC10G06640.1">
    <property type="protein sequence ID" value="OPUNC10G06640.1"/>
    <property type="gene ID" value="OPUNC10G06640"/>
</dbReference>
<reference evidence="2" key="2">
    <citation type="submission" date="2018-05" db="EMBL/GenBank/DDBJ databases">
        <title>OpunRS2 (Oryza punctata Reference Sequence Version 2).</title>
        <authorList>
            <person name="Zhang J."/>
            <person name="Kudrna D."/>
            <person name="Lee S."/>
            <person name="Talag J."/>
            <person name="Welchert J."/>
            <person name="Wing R.A."/>
        </authorList>
    </citation>
    <scope>NUCLEOTIDE SEQUENCE [LARGE SCALE GENOMIC DNA]</scope>
</reference>
<evidence type="ECO:0008006" key="4">
    <source>
        <dbReference type="Google" id="ProtNLM"/>
    </source>
</evidence>
<dbReference type="AlphaFoldDB" id="A0A0E0M6Z2"/>
<keyword evidence="3" id="KW-1185">Reference proteome</keyword>
<evidence type="ECO:0000256" key="1">
    <source>
        <dbReference type="SAM" id="SignalP"/>
    </source>
</evidence>
<organism evidence="2">
    <name type="scientific">Oryza punctata</name>
    <name type="common">Red rice</name>
    <dbReference type="NCBI Taxonomy" id="4537"/>
    <lineage>
        <taxon>Eukaryota</taxon>
        <taxon>Viridiplantae</taxon>
        <taxon>Streptophyta</taxon>
        <taxon>Embryophyta</taxon>
        <taxon>Tracheophyta</taxon>
        <taxon>Spermatophyta</taxon>
        <taxon>Magnoliopsida</taxon>
        <taxon>Liliopsida</taxon>
        <taxon>Poales</taxon>
        <taxon>Poaceae</taxon>
        <taxon>BOP clade</taxon>
        <taxon>Oryzoideae</taxon>
        <taxon>Oryzeae</taxon>
        <taxon>Oryzinae</taxon>
        <taxon>Oryza</taxon>
    </lineage>
</organism>
<evidence type="ECO:0000313" key="2">
    <source>
        <dbReference type="EnsemblPlants" id="OPUNC10G06640.1"/>
    </source>
</evidence>
<reference evidence="2" key="1">
    <citation type="submission" date="2015-04" db="UniProtKB">
        <authorList>
            <consortium name="EnsemblPlants"/>
        </authorList>
    </citation>
    <scope>IDENTIFICATION</scope>
</reference>
<dbReference type="EnsemblPlants" id="OPUNC10G06640.1">
    <property type="protein sequence ID" value="OPUNC10G06640.1"/>
    <property type="gene ID" value="OPUNC10G06640"/>
</dbReference>
<name>A0A0E0M6Z2_ORYPU</name>
<accession>A0A0E0M6Z2</accession>
<protein>
    <recommendedName>
        <fullName evidence="4">DUF834 domain-containing protein</fullName>
    </recommendedName>
</protein>
<sequence length="69" mass="7665">MVFIADFIMLVTCHHVLLGRIDVKERLGGAGVLLAAGQDRGTNRWLPQEEMVPGLDVIRMLLSCRTFLA</sequence>
<feature type="chain" id="PRO_5002367509" description="DUF834 domain-containing protein" evidence="1">
    <location>
        <begin position="19"/>
        <end position="69"/>
    </location>
</feature>
<feature type="signal peptide" evidence="1">
    <location>
        <begin position="1"/>
        <end position="18"/>
    </location>
</feature>
<keyword evidence="1" id="KW-0732">Signal</keyword>
<evidence type="ECO:0000313" key="3">
    <source>
        <dbReference type="Proteomes" id="UP000026962"/>
    </source>
</evidence>